<evidence type="ECO:0000313" key="4">
    <source>
        <dbReference type="Proteomes" id="UP001219518"/>
    </source>
</evidence>
<name>A0AAE1GYA9_9NEOP</name>
<protein>
    <submittedName>
        <fullName evidence="3">Gag-Pol polyprotein</fullName>
    </submittedName>
</protein>
<dbReference type="InterPro" id="IPR036397">
    <property type="entry name" value="RNaseH_sf"/>
</dbReference>
<dbReference type="PROSITE" id="PS50994">
    <property type="entry name" value="INTEGRASE"/>
    <property type="match status" value="1"/>
</dbReference>
<evidence type="ECO:0000313" key="3">
    <source>
        <dbReference type="EMBL" id="KAK3910110.1"/>
    </source>
</evidence>
<dbReference type="PANTHER" id="PTHR37984:SF15">
    <property type="entry name" value="INTEGRASE CATALYTIC DOMAIN-CONTAINING PROTEIN"/>
    <property type="match status" value="1"/>
</dbReference>
<dbReference type="GO" id="GO:0003676">
    <property type="term" value="F:nucleic acid binding"/>
    <property type="evidence" value="ECO:0007669"/>
    <property type="project" value="InterPro"/>
</dbReference>
<dbReference type="PANTHER" id="PTHR37984">
    <property type="entry name" value="PROTEIN CBG26694"/>
    <property type="match status" value="1"/>
</dbReference>
<dbReference type="SUPFAM" id="SSF53098">
    <property type="entry name" value="Ribonuclease H-like"/>
    <property type="match status" value="1"/>
</dbReference>
<sequence length="260" mass="29305">MRSEPTALRASLGGAQHRDAETSARAIVDGLVSRFGAFRDIHSDQGCNWEANVFKEVMALLHLRKTRTTPLYPKGNGRCERFVKSLINHLAVVVQEEQRDWPSWIPLILLAYRTAPHSATRFSPAEMLYGRMLSLPADLAREPPPAAHLPFSESEYPRWLRETMRRIHADAQVMREATSRKYKANYDLSTALFPGKPGDAVWLYRPVRKPGRNPKLAPKWEGPYASSWSGSMTSSCGCNPEPTARSAWPTYRISGNSIEQ</sequence>
<comment type="caution">
    <text evidence="3">The sequence shown here is derived from an EMBL/GenBank/DDBJ whole genome shotgun (WGS) entry which is preliminary data.</text>
</comment>
<dbReference type="Gene3D" id="3.30.420.10">
    <property type="entry name" value="Ribonuclease H-like superfamily/Ribonuclease H"/>
    <property type="match status" value="1"/>
</dbReference>
<dbReference type="GO" id="GO:0015074">
    <property type="term" value="P:DNA integration"/>
    <property type="evidence" value="ECO:0007669"/>
    <property type="project" value="InterPro"/>
</dbReference>
<dbReference type="InterPro" id="IPR050951">
    <property type="entry name" value="Retrovirus_Pol_polyprotein"/>
</dbReference>
<dbReference type="InterPro" id="IPR012337">
    <property type="entry name" value="RNaseH-like_sf"/>
</dbReference>
<dbReference type="AlphaFoldDB" id="A0AAE1GYA9"/>
<keyword evidence="4" id="KW-1185">Reference proteome</keyword>
<feature type="domain" description="Integrase catalytic" evidence="2">
    <location>
        <begin position="1"/>
        <end position="132"/>
    </location>
</feature>
<organism evidence="3 4">
    <name type="scientific">Frankliniella fusca</name>
    <dbReference type="NCBI Taxonomy" id="407009"/>
    <lineage>
        <taxon>Eukaryota</taxon>
        <taxon>Metazoa</taxon>
        <taxon>Ecdysozoa</taxon>
        <taxon>Arthropoda</taxon>
        <taxon>Hexapoda</taxon>
        <taxon>Insecta</taxon>
        <taxon>Pterygota</taxon>
        <taxon>Neoptera</taxon>
        <taxon>Paraneoptera</taxon>
        <taxon>Thysanoptera</taxon>
        <taxon>Terebrantia</taxon>
        <taxon>Thripoidea</taxon>
        <taxon>Thripidae</taxon>
        <taxon>Frankliniella</taxon>
    </lineage>
</organism>
<feature type="region of interest" description="Disordered" evidence="1">
    <location>
        <begin position="235"/>
        <end position="260"/>
    </location>
</feature>
<dbReference type="InterPro" id="IPR001584">
    <property type="entry name" value="Integrase_cat-core"/>
</dbReference>
<gene>
    <name evidence="3" type="ORF">KUF71_000688</name>
</gene>
<reference evidence="3" key="1">
    <citation type="submission" date="2021-07" db="EMBL/GenBank/DDBJ databases">
        <authorList>
            <person name="Catto M.A."/>
            <person name="Jacobson A."/>
            <person name="Kennedy G."/>
            <person name="Labadie P."/>
            <person name="Hunt B.G."/>
            <person name="Srinivasan R."/>
        </authorList>
    </citation>
    <scope>NUCLEOTIDE SEQUENCE</scope>
    <source>
        <strain evidence="3">PL_HMW_Pooled</strain>
        <tissue evidence="3">Head</tissue>
    </source>
</reference>
<accession>A0AAE1GYA9</accession>
<evidence type="ECO:0000256" key="1">
    <source>
        <dbReference type="SAM" id="MobiDB-lite"/>
    </source>
</evidence>
<reference evidence="3" key="2">
    <citation type="journal article" date="2023" name="BMC Genomics">
        <title>Pest status, molecular evolution, and epigenetic factors derived from the genome assembly of Frankliniella fusca, a thysanopteran phytovirus vector.</title>
        <authorList>
            <person name="Catto M.A."/>
            <person name="Labadie P.E."/>
            <person name="Jacobson A.L."/>
            <person name="Kennedy G.G."/>
            <person name="Srinivasan R."/>
            <person name="Hunt B.G."/>
        </authorList>
    </citation>
    <scope>NUCLEOTIDE SEQUENCE</scope>
    <source>
        <strain evidence="3">PL_HMW_Pooled</strain>
    </source>
</reference>
<proteinExistence type="predicted"/>
<dbReference type="EMBL" id="JAHWGI010000147">
    <property type="protein sequence ID" value="KAK3910110.1"/>
    <property type="molecule type" value="Genomic_DNA"/>
</dbReference>
<evidence type="ECO:0000259" key="2">
    <source>
        <dbReference type="PROSITE" id="PS50994"/>
    </source>
</evidence>
<dbReference type="Proteomes" id="UP001219518">
    <property type="component" value="Unassembled WGS sequence"/>
</dbReference>